<protein>
    <submittedName>
        <fullName evidence="1">Uncharacterized protein</fullName>
    </submittedName>
</protein>
<evidence type="ECO:0000313" key="1">
    <source>
        <dbReference type="EMBL" id="OIV36952.1"/>
    </source>
</evidence>
<dbReference type="AlphaFoldDB" id="A0A1J7C5X9"/>
<name>A0A1J7C5X9_9ACTN</name>
<proteinExistence type="predicted"/>
<evidence type="ECO:0000313" key="2">
    <source>
        <dbReference type="Proteomes" id="UP000243342"/>
    </source>
</evidence>
<dbReference type="OrthoDB" id="4278338at2"/>
<dbReference type="EMBL" id="MLCF01000067">
    <property type="protein sequence ID" value="OIV36952.1"/>
    <property type="molecule type" value="Genomic_DNA"/>
</dbReference>
<dbReference type="STRING" id="1428644.BIV57_13240"/>
<sequence>MNTRRYCASNRPDPIANALRWLAATSTLPALVLEDFANSGQSPLVVGTLFDVLKVPAPVGTRVLEQLQQREAAMGPLLADSDTGSVYILIPPGTAGSWQAGGSAYDRAAATTLLVPIPGTTRSGRHWLNPPDGSGELTDPDLLAEIVAALLQDAEPADPGAALPASIHPLARDTVKEA</sequence>
<comment type="caution">
    <text evidence="1">The sequence shown here is derived from an EMBL/GenBank/DDBJ whole genome shotgun (WGS) entry which is preliminary data.</text>
</comment>
<reference evidence="1 2" key="1">
    <citation type="submission" date="2016-10" db="EMBL/GenBank/DDBJ databases">
        <title>Genome sequence of Streptomyces gilvigriseus MUSC 26.</title>
        <authorList>
            <person name="Lee L.-H."/>
            <person name="Ser H.-L."/>
        </authorList>
    </citation>
    <scope>NUCLEOTIDE SEQUENCE [LARGE SCALE GENOMIC DNA]</scope>
    <source>
        <strain evidence="1 2">MUSC 26</strain>
    </source>
</reference>
<accession>A0A1J7C5X9</accession>
<gene>
    <name evidence="1" type="ORF">BIV57_13240</name>
</gene>
<dbReference type="Proteomes" id="UP000243342">
    <property type="component" value="Unassembled WGS sequence"/>
</dbReference>
<keyword evidence="2" id="KW-1185">Reference proteome</keyword>
<organism evidence="1 2">
    <name type="scientific">Mangrovactinospora gilvigrisea</name>
    <dbReference type="NCBI Taxonomy" id="1428644"/>
    <lineage>
        <taxon>Bacteria</taxon>
        <taxon>Bacillati</taxon>
        <taxon>Actinomycetota</taxon>
        <taxon>Actinomycetes</taxon>
        <taxon>Kitasatosporales</taxon>
        <taxon>Streptomycetaceae</taxon>
        <taxon>Mangrovactinospora</taxon>
    </lineage>
</organism>
<dbReference type="RefSeq" id="WP_071657026.1">
    <property type="nucleotide sequence ID" value="NZ_MLCF01000067.1"/>
</dbReference>